<keyword evidence="8" id="KW-1185">Reference proteome</keyword>
<dbReference type="SMART" id="SM00220">
    <property type="entry name" value="S_TKc"/>
    <property type="match status" value="1"/>
</dbReference>
<sequence length="255" mass="29056">YSFTIPKRYSNLEFIAAGSQGVVGSAYDAADKRSVAIKKLCNRITRPHLAIRTIREFKLLSSLNHPNIIRPLAVFTPQESEHNFRDVYVVMDLMKHTLEEIIEKVRVDHKQLSFFIYQIICAINHLHRQGIIHRDLKPSNIAVDEKGVVKVLDFGMARIFDTTAASEMTGYVVTRYYRAPEVVVGLPPDEDVFTHLSPYSEKLDIWSIGCIFAELITGKVLFLGSDRQDQWTQIVRKMGTPSDSYICKLPEKIAT</sequence>
<dbReference type="InterPro" id="IPR011009">
    <property type="entry name" value="Kinase-like_dom_sf"/>
</dbReference>
<dbReference type="AlphaFoldDB" id="A0AAV5U5S4"/>
<feature type="non-terminal residue" evidence="7">
    <location>
        <position position="1"/>
    </location>
</feature>
<evidence type="ECO:0000313" key="8">
    <source>
        <dbReference type="Proteomes" id="UP001432027"/>
    </source>
</evidence>
<dbReference type="Pfam" id="PF00069">
    <property type="entry name" value="Pkinase"/>
    <property type="match status" value="1"/>
</dbReference>
<evidence type="ECO:0000259" key="6">
    <source>
        <dbReference type="PROSITE" id="PS50011"/>
    </source>
</evidence>
<dbReference type="GO" id="GO:0004674">
    <property type="term" value="F:protein serine/threonine kinase activity"/>
    <property type="evidence" value="ECO:0007669"/>
    <property type="project" value="UniProtKB-KW"/>
</dbReference>
<feature type="domain" description="Protein kinase" evidence="6">
    <location>
        <begin position="9"/>
        <end position="255"/>
    </location>
</feature>
<dbReference type="PANTHER" id="PTHR24055">
    <property type="entry name" value="MITOGEN-ACTIVATED PROTEIN KINASE"/>
    <property type="match status" value="1"/>
</dbReference>
<dbReference type="SUPFAM" id="SSF56112">
    <property type="entry name" value="Protein kinase-like (PK-like)"/>
    <property type="match status" value="1"/>
</dbReference>
<dbReference type="Gene3D" id="1.10.510.10">
    <property type="entry name" value="Transferase(Phosphotransferase) domain 1"/>
    <property type="match status" value="1"/>
</dbReference>
<gene>
    <name evidence="7" type="ORF">PENTCL1PPCAC_24296</name>
</gene>
<organism evidence="7 8">
    <name type="scientific">Pristionchus entomophagus</name>
    <dbReference type="NCBI Taxonomy" id="358040"/>
    <lineage>
        <taxon>Eukaryota</taxon>
        <taxon>Metazoa</taxon>
        <taxon>Ecdysozoa</taxon>
        <taxon>Nematoda</taxon>
        <taxon>Chromadorea</taxon>
        <taxon>Rhabditida</taxon>
        <taxon>Rhabditina</taxon>
        <taxon>Diplogasteromorpha</taxon>
        <taxon>Diplogasteroidea</taxon>
        <taxon>Neodiplogasteridae</taxon>
        <taxon>Pristionchus</taxon>
    </lineage>
</organism>
<dbReference type="GO" id="GO:0005524">
    <property type="term" value="F:ATP binding"/>
    <property type="evidence" value="ECO:0007669"/>
    <property type="project" value="UniProtKB-KW"/>
</dbReference>
<dbReference type="Proteomes" id="UP001432027">
    <property type="component" value="Unassembled WGS sequence"/>
</dbReference>
<keyword evidence="5" id="KW-0067">ATP-binding</keyword>
<dbReference type="InterPro" id="IPR050117">
    <property type="entry name" value="MAPK"/>
</dbReference>
<keyword evidence="3" id="KW-0547">Nucleotide-binding</keyword>
<evidence type="ECO:0000256" key="3">
    <source>
        <dbReference type="ARBA" id="ARBA00022741"/>
    </source>
</evidence>
<dbReference type="InterPro" id="IPR000719">
    <property type="entry name" value="Prot_kinase_dom"/>
</dbReference>
<evidence type="ECO:0000256" key="1">
    <source>
        <dbReference type="ARBA" id="ARBA00022527"/>
    </source>
</evidence>
<dbReference type="PROSITE" id="PS50011">
    <property type="entry name" value="PROTEIN_KINASE_DOM"/>
    <property type="match status" value="1"/>
</dbReference>
<evidence type="ECO:0000313" key="7">
    <source>
        <dbReference type="EMBL" id="GMT02122.1"/>
    </source>
</evidence>
<name>A0AAV5U5S4_9BILA</name>
<proteinExistence type="predicted"/>
<accession>A0AAV5U5S4</accession>
<keyword evidence="4" id="KW-0418">Kinase</keyword>
<keyword evidence="1" id="KW-0723">Serine/threonine-protein kinase</keyword>
<evidence type="ECO:0000256" key="4">
    <source>
        <dbReference type="ARBA" id="ARBA00022777"/>
    </source>
</evidence>
<reference evidence="7" key="1">
    <citation type="submission" date="2023-10" db="EMBL/GenBank/DDBJ databases">
        <title>Genome assembly of Pristionchus species.</title>
        <authorList>
            <person name="Yoshida K."/>
            <person name="Sommer R.J."/>
        </authorList>
    </citation>
    <scope>NUCLEOTIDE SEQUENCE</scope>
    <source>
        <strain evidence="7">RS0144</strain>
    </source>
</reference>
<evidence type="ECO:0000256" key="5">
    <source>
        <dbReference type="ARBA" id="ARBA00022840"/>
    </source>
</evidence>
<evidence type="ECO:0000256" key="2">
    <source>
        <dbReference type="ARBA" id="ARBA00022679"/>
    </source>
</evidence>
<comment type="caution">
    <text evidence="7">The sequence shown here is derived from an EMBL/GenBank/DDBJ whole genome shotgun (WGS) entry which is preliminary data.</text>
</comment>
<protein>
    <recommendedName>
        <fullName evidence="6">Protein kinase domain-containing protein</fullName>
    </recommendedName>
</protein>
<dbReference type="Gene3D" id="3.30.200.20">
    <property type="entry name" value="Phosphorylase Kinase, domain 1"/>
    <property type="match status" value="1"/>
</dbReference>
<dbReference type="EMBL" id="BTSX01000005">
    <property type="protein sequence ID" value="GMT02122.1"/>
    <property type="molecule type" value="Genomic_DNA"/>
</dbReference>
<dbReference type="FunFam" id="1.10.510.10:FF:000624">
    <property type="entry name" value="Mitogen-activated protein kinase"/>
    <property type="match status" value="1"/>
</dbReference>
<keyword evidence="2" id="KW-0808">Transferase</keyword>